<dbReference type="PRINTS" id="PR00385">
    <property type="entry name" value="P450"/>
</dbReference>
<feature type="signal peptide" evidence="7">
    <location>
        <begin position="1"/>
        <end position="23"/>
    </location>
</feature>
<evidence type="ECO:0000256" key="4">
    <source>
        <dbReference type="ARBA" id="ARBA00023004"/>
    </source>
</evidence>
<evidence type="ECO:0000313" key="8">
    <source>
        <dbReference type="EMBL" id="CAL1408686.1"/>
    </source>
</evidence>
<dbReference type="EMBL" id="OZ034821">
    <property type="protein sequence ID" value="CAL1408686.1"/>
    <property type="molecule type" value="Genomic_DNA"/>
</dbReference>
<organism evidence="8 9">
    <name type="scientific">Linum trigynum</name>
    <dbReference type="NCBI Taxonomy" id="586398"/>
    <lineage>
        <taxon>Eukaryota</taxon>
        <taxon>Viridiplantae</taxon>
        <taxon>Streptophyta</taxon>
        <taxon>Embryophyta</taxon>
        <taxon>Tracheophyta</taxon>
        <taxon>Spermatophyta</taxon>
        <taxon>Magnoliopsida</taxon>
        <taxon>eudicotyledons</taxon>
        <taxon>Gunneridae</taxon>
        <taxon>Pentapetalae</taxon>
        <taxon>rosids</taxon>
        <taxon>fabids</taxon>
        <taxon>Malpighiales</taxon>
        <taxon>Linaceae</taxon>
        <taxon>Linum</taxon>
    </lineage>
</organism>
<proteinExistence type="inferred from homology"/>
<dbReference type="GO" id="GO:0004497">
    <property type="term" value="F:monooxygenase activity"/>
    <property type="evidence" value="ECO:0007669"/>
    <property type="project" value="UniProtKB-KW"/>
</dbReference>
<dbReference type="GO" id="GO:0005506">
    <property type="term" value="F:iron ion binding"/>
    <property type="evidence" value="ECO:0007669"/>
    <property type="project" value="InterPro"/>
</dbReference>
<dbReference type="Proteomes" id="UP001497516">
    <property type="component" value="Chromosome 8"/>
</dbReference>
<protein>
    <recommendedName>
        <fullName evidence="10">Cytochrome P450</fullName>
    </recommendedName>
</protein>
<gene>
    <name evidence="8" type="ORF">LTRI10_LOCUS48261</name>
</gene>
<evidence type="ECO:0000256" key="6">
    <source>
        <dbReference type="RuleBase" id="RU000461"/>
    </source>
</evidence>
<keyword evidence="3 6" id="KW-0560">Oxidoreductase</keyword>
<dbReference type="PANTHER" id="PTHR47950:SF48">
    <property type="entry name" value="CYTOCHROME P450 FAMILY PROTEIN, EXPRESSED"/>
    <property type="match status" value="1"/>
</dbReference>
<evidence type="ECO:0000256" key="7">
    <source>
        <dbReference type="SAM" id="SignalP"/>
    </source>
</evidence>
<accession>A0AAV2GDA1</accession>
<dbReference type="InterPro" id="IPR017972">
    <property type="entry name" value="Cyt_P450_CS"/>
</dbReference>
<dbReference type="InterPro" id="IPR036396">
    <property type="entry name" value="Cyt_P450_sf"/>
</dbReference>
<evidence type="ECO:0000256" key="3">
    <source>
        <dbReference type="ARBA" id="ARBA00023002"/>
    </source>
</evidence>
<keyword evidence="2 5" id="KW-0479">Metal-binding</keyword>
<dbReference type="GO" id="GO:0020037">
    <property type="term" value="F:heme binding"/>
    <property type="evidence" value="ECO:0007669"/>
    <property type="project" value="InterPro"/>
</dbReference>
<keyword evidence="4 5" id="KW-0408">Iron</keyword>
<keyword evidence="5 6" id="KW-0349">Heme</keyword>
<dbReference type="Pfam" id="PF00067">
    <property type="entry name" value="p450"/>
    <property type="match status" value="1"/>
</dbReference>
<keyword evidence="7" id="KW-0732">Signal</keyword>
<comment type="cofactor">
    <cofactor evidence="5">
        <name>heme</name>
        <dbReference type="ChEBI" id="CHEBI:30413"/>
    </cofactor>
</comment>
<feature type="chain" id="PRO_5043640342" description="Cytochrome P450" evidence="7">
    <location>
        <begin position="24"/>
        <end position="511"/>
    </location>
</feature>
<evidence type="ECO:0000313" key="9">
    <source>
        <dbReference type="Proteomes" id="UP001497516"/>
    </source>
</evidence>
<dbReference type="SUPFAM" id="SSF48264">
    <property type="entry name" value="Cytochrome P450"/>
    <property type="match status" value="1"/>
</dbReference>
<dbReference type="InterPro" id="IPR001128">
    <property type="entry name" value="Cyt_P450"/>
</dbReference>
<dbReference type="InterPro" id="IPR002401">
    <property type="entry name" value="Cyt_P450_E_grp-I"/>
</dbReference>
<keyword evidence="9" id="KW-1185">Reference proteome</keyword>
<dbReference type="FunFam" id="1.10.630.10:FF:000007">
    <property type="entry name" value="Cytochrome P450 76C4"/>
    <property type="match status" value="1"/>
</dbReference>
<dbReference type="AlphaFoldDB" id="A0AAV2GDA1"/>
<sequence length="511" mass="57649">MEFLLNCLLCLIFTVTILRLLLSRKHSNQTPAAKLPPGPTRLPIIGNIHNLDANPHKSLAELAKVHGPLMSIKLGKVTTIVASSPAAAREILQKQDKLLSDRYVTLAMEVVDHHNFSLPLLPAEAKWRNLRKVCNSCIFATQKLDSYRELRREKVLELLEAVRLNASERPGEAIDVRREVFRATLNSLSSTIISLDLGDVERSETAREFRELVRRIIEQTGKFNLGDYFPVLARMDLQGIQRRLRPQLEKVLNLFQWVVDERLEKMKSESYVPANDMLDKLLAIGEDDEDNHEGATMDPFCIKHLLWDLFVAGTDATVSTIEWAMTELLRNPVTLAKVKEELDQIIGKGNHLHESDIHRLPYLQAIVKETLRLHPPGPLLLPRRASADVEVCGFLVPEGAQILVNVWAIGRDSLTWDDPNSFVPERFLGSKVDVKGNDFELLPFGGGRRICPGASLALRMLHMMLGSMVHWFEWELPDGVPPEKVDMEEEFGLALQKVKPLLAVPTPRSAM</sequence>
<dbReference type="Gene3D" id="1.10.630.10">
    <property type="entry name" value="Cytochrome P450"/>
    <property type="match status" value="1"/>
</dbReference>
<dbReference type="GO" id="GO:0016705">
    <property type="term" value="F:oxidoreductase activity, acting on paired donors, with incorporation or reduction of molecular oxygen"/>
    <property type="evidence" value="ECO:0007669"/>
    <property type="project" value="InterPro"/>
</dbReference>
<keyword evidence="6" id="KW-0503">Monooxygenase</keyword>
<dbReference type="PANTHER" id="PTHR47950">
    <property type="entry name" value="CYTOCHROME P450, FAMILY 76, SUBFAMILY C, POLYPEPTIDE 5-RELATED"/>
    <property type="match status" value="1"/>
</dbReference>
<dbReference type="CDD" id="cd11073">
    <property type="entry name" value="CYP76-like"/>
    <property type="match status" value="1"/>
</dbReference>
<dbReference type="PRINTS" id="PR00463">
    <property type="entry name" value="EP450I"/>
</dbReference>
<dbReference type="PROSITE" id="PS00086">
    <property type="entry name" value="CYTOCHROME_P450"/>
    <property type="match status" value="1"/>
</dbReference>
<feature type="binding site" description="axial binding residue" evidence="5">
    <location>
        <position position="451"/>
    </location>
    <ligand>
        <name>heme</name>
        <dbReference type="ChEBI" id="CHEBI:30413"/>
    </ligand>
    <ligandPart>
        <name>Fe</name>
        <dbReference type="ChEBI" id="CHEBI:18248"/>
    </ligandPart>
</feature>
<evidence type="ECO:0000256" key="1">
    <source>
        <dbReference type="ARBA" id="ARBA00010617"/>
    </source>
</evidence>
<evidence type="ECO:0000256" key="5">
    <source>
        <dbReference type="PIRSR" id="PIRSR602401-1"/>
    </source>
</evidence>
<evidence type="ECO:0008006" key="10">
    <source>
        <dbReference type="Google" id="ProtNLM"/>
    </source>
</evidence>
<evidence type="ECO:0000256" key="2">
    <source>
        <dbReference type="ARBA" id="ARBA00022723"/>
    </source>
</evidence>
<name>A0AAV2GDA1_9ROSI</name>
<reference evidence="8 9" key="1">
    <citation type="submission" date="2024-04" db="EMBL/GenBank/DDBJ databases">
        <authorList>
            <person name="Fracassetti M."/>
        </authorList>
    </citation>
    <scope>NUCLEOTIDE SEQUENCE [LARGE SCALE GENOMIC DNA]</scope>
</reference>
<comment type="similarity">
    <text evidence="1 6">Belongs to the cytochrome P450 family.</text>
</comment>